<dbReference type="PANTHER" id="PTHR30203">
    <property type="entry name" value="OUTER MEMBRANE CATION EFFLUX PROTEIN"/>
    <property type="match status" value="1"/>
</dbReference>
<dbReference type="Proteomes" id="UP000325641">
    <property type="component" value="Plasmid pBbPL7HG1"/>
</dbReference>
<name>A0A5P6PGA9_9BRAD</name>
<dbReference type="SUPFAM" id="SSF56954">
    <property type="entry name" value="Outer membrane efflux proteins (OEP)"/>
    <property type="match status" value="1"/>
</dbReference>
<dbReference type="EMBL" id="CP044544">
    <property type="protein sequence ID" value="QFI77449.1"/>
    <property type="molecule type" value="Genomic_DNA"/>
</dbReference>
<dbReference type="OrthoDB" id="237412at2"/>
<evidence type="ECO:0000313" key="2">
    <source>
        <dbReference type="EMBL" id="QFI77449.1"/>
    </source>
</evidence>
<keyword evidence="2" id="KW-0614">Plasmid</keyword>
<dbReference type="KEGG" id="bbet:F8237_34550"/>
<evidence type="ECO:0000313" key="3">
    <source>
        <dbReference type="Proteomes" id="UP000325641"/>
    </source>
</evidence>
<reference evidence="3" key="1">
    <citation type="submission" date="2019-10" db="EMBL/GenBank/DDBJ databases">
        <title>Complete Genome Sequence of Bradyrhizobium betae type strain PL7HG1T.</title>
        <authorList>
            <person name="Bromfield E.S.P."/>
            <person name="Cloutier S."/>
        </authorList>
    </citation>
    <scope>NUCLEOTIDE SEQUENCE [LARGE SCALE GENOMIC DNA]</scope>
    <source>
        <strain evidence="3">PL7HG1</strain>
        <plasmid evidence="3">pbbpl7hg1</plasmid>
    </source>
</reference>
<dbReference type="InterPro" id="IPR010131">
    <property type="entry name" value="MdtP/NodT-like"/>
</dbReference>
<dbReference type="GO" id="GO:0015562">
    <property type="term" value="F:efflux transmembrane transporter activity"/>
    <property type="evidence" value="ECO:0007669"/>
    <property type="project" value="InterPro"/>
</dbReference>
<dbReference type="AlphaFoldDB" id="A0A5P6PGA9"/>
<protein>
    <submittedName>
        <fullName evidence="2">TolC family protein</fullName>
    </submittedName>
</protein>
<gene>
    <name evidence="2" type="ORF">F8237_34550</name>
</gene>
<accession>A0A5P6PGA9</accession>
<proteinExistence type="predicted"/>
<feature type="region of interest" description="Disordered" evidence="1">
    <location>
        <begin position="462"/>
        <end position="488"/>
    </location>
</feature>
<evidence type="ECO:0000256" key="1">
    <source>
        <dbReference type="SAM" id="MobiDB-lite"/>
    </source>
</evidence>
<dbReference type="PANTHER" id="PTHR30203:SF24">
    <property type="entry name" value="BLR4935 PROTEIN"/>
    <property type="match status" value="1"/>
</dbReference>
<dbReference type="Gene3D" id="1.20.1600.10">
    <property type="entry name" value="Outer membrane efflux proteins (OEP)"/>
    <property type="match status" value="1"/>
</dbReference>
<sequence>MTNIDYVGHRRSLPVARRHGAILAVSISLLLSGCATFSPDGGMTAVADIAGNTIKKDVIAIRSVDDAQQADDSVKRLLHQTLNVETAVQIALLNNRGLQATYNELALAETDLVQESLPPNPTFSISRIAGGGAVEIERQVVGDILALATLPFRSEIARQRFRQAQLRAALETLRLASDVRRSYYRAVAANELVGLLTDAKSTAEATAKLASKLGETGSLNKLDQAREQVFYAETTADLASMRQEASSSREGLARLLGLWGGGLTFRLPKALPALPRRPSALPLIEVDAVTHRIDLQIARIELDALAKSLNLTEASRFVTLLDVAGIAKTTRDPDGSRFRERGFDIQFQIPIFDGGEVRVRQAFETYNQAFNRLTEKAVNVRSEARDAYRVYRSTYEIAGQYQREVLPLRKIITEEMQLRFSSMQIDVFALLTEARQRIASLRAGIQAKREFWMAQSDLQTAVNGGGSGDMQKESRPTTTAQAGSGGGH</sequence>
<geneLocation type="plasmid" evidence="3">
    <name>pbbpl7hg1</name>
</geneLocation>
<organism evidence="2 3">
    <name type="scientific">Bradyrhizobium betae</name>
    <dbReference type="NCBI Taxonomy" id="244734"/>
    <lineage>
        <taxon>Bacteria</taxon>
        <taxon>Pseudomonadati</taxon>
        <taxon>Pseudomonadota</taxon>
        <taxon>Alphaproteobacteria</taxon>
        <taxon>Hyphomicrobiales</taxon>
        <taxon>Nitrobacteraceae</taxon>
        <taxon>Bradyrhizobium</taxon>
    </lineage>
</organism>